<dbReference type="PANTHER" id="PTHR10357">
    <property type="entry name" value="ALPHA-AMYLASE FAMILY MEMBER"/>
    <property type="match status" value="1"/>
</dbReference>
<evidence type="ECO:0000259" key="1">
    <source>
        <dbReference type="SMART" id="SM00642"/>
    </source>
</evidence>
<evidence type="ECO:0000313" key="3">
    <source>
        <dbReference type="Proteomes" id="UP001210678"/>
    </source>
</evidence>
<organism evidence="2 3">
    <name type="scientific">Vibrio algarum</name>
    <dbReference type="NCBI Taxonomy" id="3020714"/>
    <lineage>
        <taxon>Bacteria</taxon>
        <taxon>Pseudomonadati</taxon>
        <taxon>Pseudomonadota</taxon>
        <taxon>Gammaproteobacteria</taxon>
        <taxon>Vibrionales</taxon>
        <taxon>Vibrionaceae</taxon>
        <taxon>Vibrio</taxon>
    </lineage>
</organism>
<proteinExistence type="predicted"/>
<dbReference type="InterPro" id="IPR017853">
    <property type="entry name" value="GH"/>
</dbReference>
<dbReference type="InterPro" id="IPR006047">
    <property type="entry name" value="GH13_cat_dom"/>
</dbReference>
<feature type="domain" description="Glycosyl hydrolase family 13 catalytic" evidence="1">
    <location>
        <begin position="20"/>
        <end position="477"/>
    </location>
</feature>
<dbReference type="Gene3D" id="3.20.20.80">
    <property type="entry name" value="Glycosidases"/>
    <property type="match status" value="2"/>
</dbReference>
<dbReference type="Proteomes" id="UP001210678">
    <property type="component" value="Unassembled WGS sequence"/>
</dbReference>
<name>A0ABT4YVV0_9VIBR</name>
<dbReference type="EMBL" id="JAQLOI010000003">
    <property type="protein sequence ID" value="MDB1125686.1"/>
    <property type="molecule type" value="Genomic_DNA"/>
</dbReference>
<dbReference type="Pfam" id="PF00128">
    <property type="entry name" value="Alpha-amylase"/>
    <property type="match status" value="2"/>
</dbReference>
<comment type="caution">
    <text evidence="2">The sequence shown here is derived from an EMBL/GenBank/DDBJ whole genome shotgun (WGS) entry which is preliminary data.</text>
</comment>
<keyword evidence="3" id="KW-1185">Reference proteome</keyword>
<dbReference type="PANTHER" id="PTHR10357:SF205">
    <property type="entry name" value="O-GLYCOSYL HYDROLASE FAMILY 13"/>
    <property type="match status" value="1"/>
</dbReference>
<dbReference type="SUPFAM" id="SSF51445">
    <property type="entry name" value="(Trans)glycosidases"/>
    <property type="match status" value="1"/>
</dbReference>
<reference evidence="2 3" key="1">
    <citation type="submission" date="2023-01" db="EMBL/GenBank/DDBJ databases">
        <title>Vibrio sp. KJ40-1 sp.nov, isolated from marine algae.</title>
        <authorList>
            <person name="Butt M."/>
            <person name="Kim J.M.J."/>
            <person name="Jeon C.O.C."/>
        </authorList>
    </citation>
    <scope>NUCLEOTIDE SEQUENCE [LARGE SCALE GENOMIC DNA]</scope>
    <source>
        <strain evidence="2 3">KJ40-1</strain>
    </source>
</reference>
<sequence>MNALDTQKMSAYVDKKVIYHVFTRLFGNSEQNNIPWSTKEINGVGKFSDFTDFALQQIKELGVTHIWYTGVLHHAIIGDYTDIGVGHDHPSIVKGRAGSPYAIKDYFQVNPDLADNAEERMEEFEALIERTHRAGLKVIIDIVPNHVARQYKSLNNPIHANDFGADDDVKLEYHRNNNFYYIPEQSFELPDFPEAFQPLGGSEHPTLTTPYFEHPAKWTGNGSRKAKPKLDDWYETVKINYGVRPDGSKDFPELPENLRNEGVQAHIEFWQHQSLPDSWIKFRDIALFWLDKGVDGFRYDVAELVPVEFWSYLNSTIKIKNPDAFLMAEVYQPDLYRDFIQLGKMDYLYDKVDLYDTLKAIIQNKESVSSIVRVQKELADIEHHMLHFLENHDEQRIASPEFAGNADLARPAMLLSATIGSSPTMVYFGQEVGEPALENAGFGQPSRTSIFDYVSVPHHQRWLNNGAFDGALLNQSEKNLRAFYSSVLNYSISSPALMGHYIDLYSPLSEQLASMKDHVFIFARQKDKHTTFVAVNFNPHLHCKETLIIPAFLIQQLSLPEGTHTFKEQIEQQLSLELKVNKGIGSVELYLPPLAAYAFEL</sequence>
<protein>
    <submittedName>
        <fullName evidence="2">Alpha-amylase family protein</fullName>
    </submittedName>
</protein>
<gene>
    <name evidence="2" type="ORF">PGX00_19290</name>
</gene>
<accession>A0ABT4YVV0</accession>
<dbReference type="RefSeq" id="WP_272139611.1">
    <property type="nucleotide sequence ID" value="NZ_JAQLOI010000003.1"/>
</dbReference>
<dbReference type="SMART" id="SM00642">
    <property type="entry name" value="Aamy"/>
    <property type="match status" value="1"/>
</dbReference>
<evidence type="ECO:0000313" key="2">
    <source>
        <dbReference type="EMBL" id="MDB1125686.1"/>
    </source>
</evidence>
<dbReference type="CDD" id="cd11349">
    <property type="entry name" value="AmyAc_3"/>
    <property type="match status" value="1"/>
</dbReference>